<dbReference type="InterPro" id="IPR023833">
    <property type="entry name" value="Signal_pept_SipW-depend-type"/>
</dbReference>
<dbReference type="EMBL" id="JAGSOI010000036">
    <property type="protein sequence ID" value="MCM1987123.1"/>
    <property type="molecule type" value="Genomic_DNA"/>
</dbReference>
<accession>A0A9E4ZFU3</accession>
<evidence type="ECO:0000313" key="2">
    <source>
        <dbReference type="Proteomes" id="UP001056766"/>
    </source>
</evidence>
<organism evidence="1 2">
    <name type="scientific">Methanococcoides seepicolus</name>
    <dbReference type="NCBI Taxonomy" id="2828780"/>
    <lineage>
        <taxon>Archaea</taxon>
        <taxon>Methanobacteriati</taxon>
        <taxon>Methanobacteriota</taxon>
        <taxon>Stenosarchaea group</taxon>
        <taxon>Methanomicrobia</taxon>
        <taxon>Methanosarcinales</taxon>
        <taxon>Methanosarcinaceae</taxon>
        <taxon>Methanococcoides</taxon>
    </lineage>
</organism>
<dbReference type="RefSeq" id="WP_250868467.1">
    <property type="nucleotide sequence ID" value="NZ_JAGSOI010000036.1"/>
</dbReference>
<keyword evidence="2" id="KW-1185">Reference proteome</keyword>
<protein>
    <submittedName>
        <fullName evidence="1">SipW-dependent-type signal peptide-containing protein</fullName>
    </submittedName>
</protein>
<dbReference type="AlphaFoldDB" id="A0A9E4ZFU3"/>
<gene>
    <name evidence="1" type="ORF">KDK67_09015</name>
</gene>
<reference evidence="1" key="1">
    <citation type="journal article" date="2021" name="mSystems">
        <title>Bacteria and Archaea Synergistically Convert Glycine Betaine to Biogenic Methane in the Formosa Cold Seep of the South China Sea.</title>
        <authorList>
            <person name="Li L."/>
            <person name="Zhang W."/>
            <person name="Zhang S."/>
            <person name="Song L."/>
            <person name="Sun Q."/>
            <person name="Zhang H."/>
            <person name="Xiang H."/>
            <person name="Dong X."/>
        </authorList>
    </citation>
    <scope>NUCLEOTIDE SEQUENCE</scope>
    <source>
        <strain evidence="1">LLY</strain>
    </source>
</reference>
<dbReference type="InterPro" id="IPR022121">
    <property type="entry name" value="Peptidase_M73_camelysin"/>
</dbReference>
<evidence type="ECO:0000313" key="1">
    <source>
        <dbReference type="EMBL" id="MCM1987123.1"/>
    </source>
</evidence>
<dbReference type="NCBIfam" id="TIGR04088">
    <property type="entry name" value="cognate_SipW"/>
    <property type="match status" value="1"/>
</dbReference>
<dbReference type="Proteomes" id="UP001056766">
    <property type="component" value="Unassembled WGS sequence"/>
</dbReference>
<proteinExistence type="predicted"/>
<reference evidence="1" key="2">
    <citation type="submission" date="2021-04" db="EMBL/GenBank/DDBJ databases">
        <authorList>
            <person name="Dong X."/>
        </authorList>
    </citation>
    <scope>NUCLEOTIDE SEQUENCE</scope>
    <source>
        <strain evidence="1">LLY</strain>
    </source>
</reference>
<sequence length="184" mass="18714">MVNKSIFLSLLLIGVVAASAGAGTWATFSDTETSAGNTFTAGTLDLKVAGADSIPVVLEDVYPGKTGSTTVPVTNNGDIDGNLTLFVENLAQNSSEHNGVTGDFADSTGNLDAEMTFTVTSPLTGVAFNNKLSEFPSTGLILGTLGGGVTANITVGYVVSPDAGNNIQGDSTTFDLKLMLVQSV</sequence>
<name>A0A9E4ZFU3_9EURY</name>
<comment type="caution">
    <text evidence="1">The sequence shown here is derived from an EMBL/GenBank/DDBJ whole genome shotgun (WGS) entry which is preliminary data.</text>
</comment>
<dbReference type="Pfam" id="PF12389">
    <property type="entry name" value="Peptidase_M73"/>
    <property type="match status" value="1"/>
</dbReference>